<feature type="binding site" evidence="4">
    <location>
        <position position="171"/>
    </location>
    <ligand>
        <name>dCTP</name>
        <dbReference type="ChEBI" id="CHEBI:61481"/>
    </ligand>
</feature>
<dbReference type="Gene3D" id="2.70.40.10">
    <property type="match status" value="1"/>
</dbReference>
<comment type="function">
    <text evidence="4">Catalyzes the deamination of dCTP to dUTP.</text>
</comment>
<dbReference type="NCBIfam" id="TIGR02274">
    <property type="entry name" value="dCTP_deam"/>
    <property type="match status" value="1"/>
</dbReference>
<dbReference type="CDD" id="cd07557">
    <property type="entry name" value="trimeric_dUTPase"/>
    <property type="match status" value="1"/>
</dbReference>
<comment type="caution">
    <text evidence="4">Lacks conserved residue(s) required for the propagation of feature annotation.</text>
</comment>
<feature type="binding site" evidence="4">
    <location>
        <begin position="110"/>
        <end position="115"/>
    </location>
    <ligand>
        <name>dCTP</name>
        <dbReference type="ChEBI" id="CHEBI:61481"/>
    </ligand>
</feature>
<evidence type="ECO:0000313" key="6">
    <source>
        <dbReference type="EMBL" id="RIY34867.1"/>
    </source>
</evidence>
<evidence type="ECO:0000256" key="2">
    <source>
        <dbReference type="ARBA" id="ARBA00022801"/>
    </source>
</evidence>
<comment type="subunit">
    <text evidence="4">Homotrimer.</text>
</comment>
<organism evidence="6 7">
    <name type="scientific">Psittacicella hinzii</name>
    <dbReference type="NCBI Taxonomy" id="2028575"/>
    <lineage>
        <taxon>Bacteria</taxon>
        <taxon>Pseudomonadati</taxon>
        <taxon>Pseudomonadota</taxon>
        <taxon>Gammaproteobacteria</taxon>
        <taxon>Pasteurellales</taxon>
        <taxon>Psittacicellaceae</taxon>
        <taxon>Psittacicella</taxon>
    </lineage>
</organism>
<dbReference type="PANTHER" id="PTHR42680:SF3">
    <property type="entry name" value="DCTP DEAMINASE"/>
    <property type="match status" value="1"/>
</dbReference>
<feature type="binding site" evidence="4">
    <location>
        <begin position="136"/>
        <end position="138"/>
    </location>
    <ligand>
        <name>dCTP</name>
        <dbReference type="ChEBI" id="CHEBI:61481"/>
    </ligand>
</feature>
<dbReference type="EC" id="3.5.4.13" evidence="4"/>
<reference evidence="6 7" key="1">
    <citation type="submission" date="2017-08" db="EMBL/GenBank/DDBJ databases">
        <title>Reclassification of Bisgaard taxon 37 and 44.</title>
        <authorList>
            <person name="Christensen H."/>
        </authorList>
    </citation>
    <scope>NUCLEOTIDE SEQUENCE [LARGE SCALE GENOMIC DNA]</scope>
    <source>
        <strain evidence="6 7">111</strain>
    </source>
</reference>
<name>A0A3A1YFQ4_9GAMM</name>
<dbReference type="SUPFAM" id="SSF51283">
    <property type="entry name" value="dUTPase-like"/>
    <property type="match status" value="1"/>
</dbReference>
<keyword evidence="2 4" id="KW-0378">Hydrolase</keyword>
<evidence type="ECO:0000256" key="5">
    <source>
        <dbReference type="SAM" id="MobiDB-lite"/>
    </source>
</evidence>
<feature type="active site" description="Proton donor/acceptor" evidence="4">
    <location>
        <position position="138"/>
    </location>
</feature>
<dbReference type="InterPro" id="IPR036157">
    <property type="entry name" value="dUTPase-like_sf"/>
</dbReference>
<feature type="binding site" evidence="4">
    <location>
        <position position="178"/>
    </location>
    <ligand>
        <name>dCTP</name>
        <dbReference type="ChEBI" id="CHEBI:61481"/>
    </ligand>
</feature>
<sequence>MRLSDKDIIKALDEGVFSITPRPNNNLITGATVDLTLGNTFRTFSSSKVPYVDLGASSVDLTQQLDNLMSEEIYIADDELFFLHPGELALGCTFESVTLPSNYLAWLDGRSSLARLGLMVHVTAHRIDPGWSGRIVLEFSNQGKVPLALRPKMKIGAISFEPLTSEALKPYVQSDNAKYKYQDSAVSSRIQGDSEEDPISIINQQVKSK</sequence>
<comment type="catalytic activity">
    <reaction evidence="4">
        <text>dCTP + H2O + H(+) = dUTP + NH4(+)</text>
        <dbReference type="Rhea" id="RHEA:22680"/>
        <dbReference type="ChEBI" id="CHEBI:15377"/>
        <dbReference type="ChEBI" id="CHEBI:15378"/>
        <dbReference type="ChEBI" id="CHEBI:28938"/>
        <dbReference type="ChEBI" id="CHEBI:61481"/>
        <dbReference type="ChEBI" id="CHEBI:61555"/>
        <dbReference type="EC" id="3.5.4.13"/>
    </reaction>
</comment>
<protein>
    <recommendedName>
        <fullName evidence="4">dCTP deaminase</fullName>
        <ecNumber evidence="4">3.5.4.13</ecNumber>
    </recommendedName>
    <alternativeName>
        <fullName evidence="4">Deoxycytidine triphosphate deaminase</fullName>
    </alternativeName>
</protein>
<dbReference type="AlphaFoldDB" id="A0A3A1YFQ4"/>
<dbReference type="Proteomes" id="UP000265916">
    <property type="component" value="Unassembled WGS sequence"/>
</dbReference>
<comment type="caution">
    <text evidence="6">The sequence shown here is derived from an EMBL/GenBank/DDBJ whole genome shotgun (WGS) entry which is preliminary data.</text>
</comment>
<dbReference type="OrthoDB" id="9780956at2"/>
<evidence type="ECO:0000313" key="7">
    <source>
        <dbReference type="Proteomes" id="UP000265916"/>
    </source>
</evidence>
<dbReference type="GO" id="GO:0006226">
    <property type="term" value="P:dUMP biosynthetic process"/>
    <property type="evidence" value="ECO:0007669"/>
    <property type="project" value="UniProtKB-UniPathway"/>
</dbReference>
<dbReference type="GO" id="GO:0015949">
    <property type="term" value="P:nucleobase-containing small molecule interconversion"/>
    <property type="evidence" value="ECO:0007669"/>
    <property type="project" value="TreeGrafter"/>
</dbReference>
<accession>A0A3A1YFQ4</accession>
<dbReference type="GO" id="GO:0000166">
    <property type="term" value="F:nucleotide binding"/>
    <property type="evidence" value="ECO:0007669"/>
    <property type="project" value="UniProtKB-KW"/>
</dbReference>
<dbReference type="InterPro" id="IPR011962">
    <property type="entry name" value="dCTP_deaminase"/>
</dbReference>
<keyword evidence="3 4" id="KW-0546">Nucleotide metabolism</keyword>
<comment type="similarity">
    <text evidence="4">Belongs to the dCTP deaminase family.</text>
</comment>
<feature type="region of interest" description="Disordered" evidence="5">
    <location>
        <begin position="188"/>
        <end position="209"/>
    </location>
</feature>
<proteinExistence type="inferred from homology"/>
<comment type="pathway">
    <text evidence="4">Pyrimidine metabolism; dUMP biosynthesis; dUMP from dCTP (dUTP route): step 1/2.</text>
</comment>
<evidence type="ECO:0000256" key="4">
    <source>
        <dbReference type="HAMAP-Rule" id="MF_00146"/>
    </source>
</evidence>
<dbReference type="InterPro" id="IPR033704">
    <property type="entry name" value="dUTPase_trimeric"/>
</dbReference>
<keyword evidence="7" id="KW-1185">Reference proteome</keyword>
<keyword evidence="1 4" id="KW-0547">Nucleotide-binding</keyword>
<dbReference type="GO" id="GO:0008829">
    <property type="term" value="F:dCTP deaminase activity"/>
    <property type="evidence" value="ECO:0007669"/>
    <property type="project" value="UniProtKB-UniRule"/>
</dbReference>
<gene>
    <name evidence="4" type="primary">dcd</name>
    <name evidence="6" type="ORF">CKF58_07535</name>
</gene>
<dbReference type="RefSeq" id="WP_119532563.1">
    <property type="nucleotide sequence ID" value="NZ_JBHSSP010000001.1"/>
</dbReference>
<dbReference type="PANTHER" id="PTHR42680">
    <property type="entry name" value="DCTP DEAMINASE"/>
    <property type="match status" value="1"/>
</dbReference>
<dbReference type="Pfam" id="PF22769">
    <property type="entry name" value="DCD"/>
    <property type="match status" value="1"/>
</dbReference>
<dbReference type="HAMAP" id="MF_00146">
    <property type="entry name" value="dCTP_deaminase"/>
    <property type="match status" value="1"/>
</dbReference>
<evidence type="ECO:0000256" key="3">
    <source>
        <dbReference type="ARBA" id="ARBA00023080"/>
    </source>
</evidence>
<feature type="binding site" evidence="4">
    <location>
        <position position="182"/>
    </location>
    <ligand>
        <name>dCTP</name>
        <dbReference type="ChEBI" id="CHEBI:61481"/>
    </ligand>
</feature>
<dbReference type="EMBL" id="NRJG01000166">
    <property type="protein sequence ID" value="RIY34867.1"/>
    <property type="molecule type" value="Genomic_DNA"/>
</dbReference>
<dbReference type="UniPathway" id="UPA00610">
    <property type="reaction ID" value="UER00665"/>
</dbReference>
<dbReference type="GO" id="GO:0006229">
    <property type="term" value="P:dUTP biosynthetic process"/>
    <property type="evidence" value="ECO:0007669"/>
    <property type="project" value="UniProtKB-UniRule"/>
</dbReference>
<evidence type="ECO:0000256" key="1">
    <source>
        <dbReference type="ARBA" id="ARBA00022741"/>
    </source>
</evidence>
<feature type="binding site" evidence="4">
    <location>
        <position position="128"/>
    </location>
    <ligand>
        <name>dCTP</name>
        <dbReference type="ChEBI" id="CHEBI:61481"/>
    </ligand>
</feature>